<dbReference type="RefSeq" id="WP_238750742.1">
    <property type="nucleotide sequence ID" value="NZ_CAKLPZ010000002.1"/>
</dbReference>
<dbReference type="InterPro" id="IPR006015">
    <property type="entry name" value="Universal_stress_UspA"/>
</dbReference>
<feature type="domain" description="UspA" evidence="2">
    <location>
        <begin position="2"/>
        <end position="148"/>
    </location>
</feature>
<dbReference type="PANTHER" id="PTHR46268:SF6">
    <property type="entry name" value="UNIVERSAL STRESS PROTEIN UP12"/>
    <property type="match status" value="1"/>
</dbReference>
<sequence length="302" mass="33881">MSRILIPVDFSLACHNAYRFGLHLAEELTLDVVLTHYYSGSIDPRGTLYIGGDGTIHGSHLERLRQFAYATAESPSYPSVEPPCGVEVTYEVEVRMSPAAAIIQRAHQADISMVVMPPRSSDGFLGKWLGSTATTVSEACDRPIYLVPPHCRYRPFRHVVVANNHATADPYPLWQLEGLAEYYASKVHFVHVEVPDRDLPLRFVPWELMHELTEAKPGADYAYEVVSVEDKDISHGLLDYAERIDANLIVIVNQTRSRWQAILRRTLTQDLALRSRFPLLVLHNSTAAQAKSTTQQTETQAS</sequence>
<comment type="caution">
    <text evidence="3">The sequence shown here is derived from an EMBL/GenBank/DDBJ whole genome shotgun (WGS) entry which is preliminary data.</text>
</comment>
<dbReference type="PRINTS" id="PR01438">
    <property type="entry name" value="UNVRSLSTRESS"/>
</dbReference>
<evidence type="ECO:0000256" key="1">
    <source>
        <dbReference type="ARBA" id="ARBA00008791"/>
    </source>
</evidence>
<protein>
    <recommendedName>
        <fullName evidence="2">UspA domain-containing protein</fullName>
    </recommendedName>
</protein>
<dbReference type="SUPFAM" id="SSF52402">
    <property type="entry name" value="Adenine nucleotide alpha hydrolases-like"/>
    <property type="match status" value="2"/>
</dbReference>
<name>A0ABM9B0T5_9BACT</name>
<dbReference type="CDD" id="cd00293">
    <property type="entry name" value="USP-like"/>
    <property type="match status" value="1"/>
</dbReference>
<dbReference type="InterPro" id="IPR006016">
    <property type="entry name" value="UspA"/>
</dbReference>
<dbReference type="EMBL" id="CAKLPZ010000002">
    <property type="protein sequence ID" value="CAH1000702.1"/>
    <property type="molecule type" value="Genomic_DNA"/>
</dbReference>
<dbReference type="Proteomes" id="UP000837803">
    <property type="component" value="Unassembled WGS sequence"/>
</dbReference>
<evidence type="ECO:0000313" key="3">
    <source>
        <dbReference type="EMBL" id="CAH1000702.1"/>
    </source>
</evidence>
<evidence type="ECO:0000259" key="2">
    <source>
        <dbReference type="Pfam" id="PF00582"/>
    </source>
</evidence>
<dbReference type="PANTHER" id="PTHR46268">
    <property type="entry name" value="STRESS RESPONSE PROTEIN NHAX"/>
    <property type="match status" value="1"/>
</dbReference>
<proteinExistence type="inferred from homology"/>
<dbReference type="Pfam" id="PF00582">
    <property type="entry name" value="Usp"/>
    <property type="match status" value="1"/>
</dbReference>
<dbReference type="Gene3D" id="3.40.50.12370">
    <property type="match status" value="1"/>
</dbReference>
<organism evidence="3 4">
    <name type="scientific">Neolewinella maritima</name>
    <dbReference type="NCBI Taxonomy" id="1383882"/>
    <lineage>
        <taxon>Bacteria</taxon>
        <taxon>Pseudomonadati</taxon>
        <taxon>Bacteroidota</taxon>
        <taxon>Saprospiria</taxon>
        <taxon>Saprospirales</taxon>
        <taxon>Lewinellaceae</taxon>
        <taxon>Neolewinella</taxon>
    </lineage>
</organism>
<keyword evidence="4" id="KW-1185">Reference proteome</keyword>
<reference evidence="3" key="1">
    <citation type="submission" date="2021-12" db="EMBL/GenBank/DDBJ databases">
        <authorList>
            <person name="Rodrigo-Torres L."/>
            <person name="Arahal R. D."/>
            <person name="Lucena T."/>
        </authorList>
    </citation>
    <scope>NUCLEOTIDE SEQUENCE</scope>
    <source>
        <strain evidence="3">CECT 8419</strain>
    </source>
</reference>
<accession>A0ABM9B0T5</accession>
<evidence type="ECO:0000313" key="4">
    <source>
        <dbReference type="Proteomes" id="UP000837803"/>
    </source>
</evidence>
<comment type="similarity">
    <text evidence="1">Belongs to the universal stress protein A family.</text>
</comment>
<gene>
    <name evidence="3" type="ORF">LEM8419_01836</name>
</gene>